<keyword evidence="4" id="KW-1185">Reference proteome</keyword>
<feature type="region of interest" description="Disordered" evidence="1">
    <location>
        <begin position="70"/>
        <end position="113"/>
    </location>
</feature>
<evidence type="ECO:0000313" key="3">
    <source>
        <dbReference type="EMBL" id="UQX87108.1"/>
    </source>
</evidence>
<reference evidence="3" key="1">
    <citation type="journal article" date="2018" name="Int. J. Syst. Evol. Microbiol.">
        <title>Jatrophihabitans telluris sp. nov., isolated from sediment soil of lava forest wetlands and the emended description of the genus Jatrophihabitans.</title>
        <authorList>
            <person name="Lee K.C."/>
            <person name="Suh M.K."/>
            <person name="Eom M.K."/>
            <person name="Kim K.K."/>
            <person name="Kim J.S."/>
            <person name="Kim D.S."/>
            <person name="Ko S.H."/>
            <person name="Shin Y.K."/>
            <person name="Lee J.S."/>
        </authorList>
    </citation>
    <scope>NUCLEOTIDE SEQUENCE</scope>
    <source>
        <strain evidence="3">N237</strain>
    </source>
</reference>
<name>A0ABY4QTY9_9ACTN</name>
<feature type="region of interest" description="Disordered" evidence="1">
    <location>
        <begin position="31"/>
        <end position="52"/>
    </location>
</feature>
<protein>
    <submittedName>
        <fullName evidence="3">J domain-containing protein</fullName>
    </submittedName>
</protein>
<dbReference type="SUPFAM" id="SSF46565">
    <property type="entry name" value="Chaperone J-domain"/>
    <property type="match status" value="1"/>
</dbReference>
<dbReference type="SMART" id="SM00271">
    <property type="entry name" value="DnaJ"/>
    <property type="match status" value="1"/>
</dbReference>
<dbReference type="InterPro" id="IPR036869">
    <property type="entry name" value="J_dom_sf"/>
</dbReference>
<evidence type="ECO:0000259" key="2">
    <source>
        <dbReference type="PROSITE" id="PS50076"/>
    </source>
</evidence>
<feature type="domain" description="J" evidence="2">
    <location>
        <begin position="6"/>
        <end position="76"/>
    </location>
</feature>
<dbReference type="Pfam" id="PF00226">
    <property type="entry name" value="DnaJ"/>
    <property type="match status" value="1"/>
</dbReference>
<dbReference type="PROSITE" id="PS50076">
    <property type="entry name" value="DNAJ_2"/>
    <property type="match status" value="1"/>
</dbReference>
<evidence type="ECO:0000313" key="4">
    <source>
        <dbReference type="Proteomes" id="UP001056336"/>
    </source>
</evidence>
<dbReference type="Proteomes" id="UP001056336">
    <property type="component" value="Chromosome"/>
</dbReference>
<dbReference type="InterPro" id="IPR050817">
    <property type="entry name" value="DjlA_DnaK_co-chaperone"/>
</dbReference>
<sequence length="113" mass="12782">MTKRPDLYAILGVPPSATQAEISHAYRALLHQHHPDTRPQDDESQGAESDTALEQVLAAYAVLHNPARRADYDRQFTTPAHQARRARQQPLNHHGEHSQPPIIAGPVRWHRTH</sequence>
<dbReference type="InterPro" id="IPR001623">
    <property type="entry name" value="DnaJ_domain"/>
</dbReference>
<organism evidence="3 4">
    <name type="scientific">Jatrophihabitans telluris</name>
    <dbReference type="NCBI Taxonomy" id="2038343"/>
    <lineage>
        <taxon>Bacteria</taxon>
        <taxon>Bacillati</taxon>
        <taxon>Actinomycetota</taxon>
        <taxon>Actinomycetes</taxon>
        <taxon>Jatrophihabitantales</taxon>
        <taxon>Jatrophihabitantaceae</taxon>
        <taxon>Jatrophihabitans</taxon>
    </lineage>
</organism>
<gene>
    <name evidence="3" type="ORF">M6D93_12435</name>
</gene>
<accession>A0ABY4QTY9</accession>
<proteinExistence type="predicted"/>
<reference evidence="3" key="2">
    <citation type="submission" date="2022-05" db="EMBL/GenBank/DDBJ databases">
        <authorList>
            <person name="Kim J.-S."/>
            <person name="Lee K."/>
            <person name="Suh M."/>
            <person name="Eom M."/>
            <person name="Kim J.-S."/>
            <person name="Kim D.-S."/>
            <person name="Ko S.-H."/>
            <person name="Shin Y."/>
            <person name="Lee J.-S."/>
        </authorList>
    </citation>
    <scope>NUCLEOTIDE SEQUENCE</scope>
    <source>
        <strain evidence="3">N237</strain>
    </source>
</reference>
<dbReference type="PANTHER" id="PTHR24074">
    <property type="entry name" value="CO-CHAPERONE PROTEIN DJLA"/>
    <property type="match status" value="1"/>
</dbReference>
<dbReference type="Gene3D" id="1.10.287.110">
    <property type="entry name" value="DnaJ domain"/>
    <property type="match status" value="1"/>
</dbReference>
<evidence type="ECO:0000256" key="1">
    <source>
        <dbReference type="SAM" id="MobiDB-lite"/>
    </source>
</evidence>
<dbReference type="PRINTS" id="PR00625">
    <property type="entry name" value="JDOMAIN"/>
</dbReference>
<dbReference type="EMBL" id="CP097332">
    <property type="protein sequence ID" value="UQX87108.1"/>
    <property type="molecule type" value="Genomic_DNA"/>
</dbReference>
<dbReference type="RefSeq" id="WP_249769555.1">
    <property type="nucleotide sequence ID" value="NZ_CP097332.1"/>
</dbReference>
<dbReference type="CDD" id="cd06257">
    <property type="entry name" value="DnaJ"/>
    <property type="match status" value="1"/>
</dbReference>